<evidence type="ECO:0000256" key="8">
    <source>
        <dbReference type="RuleBase" id="RU367011"/>
    </source>
</evidence>
<dbReference type="OrthoDB" id="429145at2759"/>
<dbReference type="GO" id="GO:0004089">
    <property type="term" value="F:carbonate dehydratase activity"/>
    <property type="evidence" value="ECO:0007669"/>
    <property type="project" value="UniProtKB-UniRule"/>
</dbReference>
<evidence type="ECO:0000256" key="1">
    <source>
        <dbReference type="ARBA" id="ARBA00002904"/>
    </source>
</evidence>
<dbReference type="PANTHER" id="PTHR18952">
    <property type="entry name" value="CARBONIC ANHYDRASE"/>
    <property type="match status" value="1"/>
</dbReference>
<keyword evidence="4 8" id="KW-0479">Metal-binding</keyword>
<comment type="similarity">
    <text evidence="2 8">Belongs to the alpha-carbonic anhydrase family.</text>
</comment>
<keyword evidence="5 8" id="KW-0862">Zinc</keyword>
<comment type="function">
    <text evidence="1 8">Reversible hydration of carbon dioxide.</text>
</comment>
<dbReference type="GO" id="GO:0008270">
    <property type="term" value="F:zinc ion binding"/>
    <property type="evidence" value="ECO:0007669"/>
    <property type="project" value="UniProtKB-UniRule"/>
</dbReference>
<dbReference type="InterPro" id="IPR018338">
    <property type="entry name" value="Carbonic_anhydrase_a-class_CS"/>
</dbReference>
<organism evidence="10 11">
    <name type="scientific">Brachionus calyciflorus</name>
    <dbReference type="NCBI Taxonomy" id="104777"/>
    <lineage>
        <taxon>Eukaryota</taxon>
        <taxon>Metazoa</taxon>
        <taxon>Spiralia</taxon>
        <taxon>Gnathifera</taxon>
        <taxon>Rotifera</taxon>
        <taxon>Eurotatoria</taxon>
        <taxon>Monogononta</taxon>
        <taxon>Pseudotrocha</taxon>
        <taxon>Ploima</taxon>
        <taxon>Brachionidae</taxon>
        <taxon>Brachionus</taxon>
    </lineage>
</organism>
<dbReference type="EMBL" id="CAJNOC010001809">
    <property type="protein sequence ID" value="CAF0892793.1"/>
    <property type="molecule type" value="Genomic_DNA"/>
</dbReference>
<dbReference type="InterPro" id="IPR023561">
    <property type="entry name" value="Carbonic_anhydrase_a-class"/>
</dbReference>
<proteinExistence type="inferred from homology"/>
<keyword evidence="6 8" id="KW-0456">Lyase</keyword>
<evidence type="ECO:0000256" key="4">
    <source>
        <dbReference type="ARBA" id="ARBA00022723"/>
    </source>
</evidence>
<sequence>YHLSALSTALDLNIYIYSEMRNVEAENVHDLLNLFNERTSNLCHAIIYKPINNSTTKSFGFLAQVVQNTNTEWNYKENGPDAWPFLFNGCKGEEQSPINIIINDLIHKPSLNPIIFNNYDKIYKWNLTHNGHTIISTPLYDSSSKAFINGSDFSEKFELIQFHFHWGYNMYQGSEHLIDFLKFPLEIHFVHQSSKTGQLAVLGFLFQPTDEKISNPLFDDISSINTTEMFQLVEYSVNSIVSISNKENLTSYFRYDGSLTTPPCSENVIWTVFDFKPKISISHIKRAFYSNWPMLNFREPQKTNKRNIYSSVCMNKYCTSTASERNSLSLYLLIVIGFYY</sequence>
<protein>
    <recommendedName>
        <fullName evidence="3 8">Carbonic anhydrase</fullName>
        <ecNumber evidence="3 8">4.2.1.1</ecNumber>
    </recommendedName>
</protein>
<dbReference type="PROSITE" id="PS51144">
    <property type="entry name" value="ALPHA_CA_2"/>
    <property type="match status" value="1"/>
</dbReference>
<dbReference type="InterPro" id="IPR036398">
    <property type="entry name" value="CA_dom_sf"/>
</dbReference>
<feature type="domain" description="Alpha-carbonic anhydrase" evidence="9">
    <location>
        <begin position="71"/>
        <end position="312"/>
    </location>
</feature>
<dbReference type="PROSITE" id="PS00162">
    <property type="entry name" value="ALPHA_CA_1"/>
    <property type="match status" value="1"/>
</dbReference>
<dbReference type="AlphaFoldDB" id="A0A813Z4E2"/>
<comment type="cofactor">
    <cofactor evidence="8">
        <name>Zn(2+)</name>
        <dbReference type="ChEBI" id="CHEBI:29105"/>
    </cofactor>
</comment>
<dbReference type="Gene3D" id="3.10.200.10">
    <property type="entry name" value="Alpha carbonic anhydrase"/>
    <property type="match status" value="1"/>
</dbReference>
<accession>A0A813Z4E2</accession>
<dbReference type="SUPFAM" id="SSF51069">
    <property type="entry name" value="Carbonic anhydrase"/>
    <property type="match status" value="1"/>
</dbReference>
<name>A0A813Z4E2_9BILA</name>
<comment type="catalytic activity">
    <reaction evidence="7 8">
        <text>hydrogencarbonate + H(+) = CO2 + H2O</text>
        <dbReference type="Rhea" id="RHEA:10748"/>
        <dbReference type="ChEBI" id="CHEBI:15377"/>
        <dbReference type="ChEBI" id="CHEBI:15378"/>
        <dbReference type="ChEBI" id="CHEBI:16526"/>
        <dbReference type="ChEBI" id="CHEBI:17544"/>
        <dbReference type="EC" id="4.2.1.1"/>
    </reaction>
</comment>
<feature type="non-terminal residue" evidence="10">
    <location>
        <position position="1"/>
    </location>
</feature>
<dbReference type="Pfam" id="PF00194">
    <property type="entry name" value="Carb_anhydrase"/>
    <property type="match status" value="1"/>
</dbReference>
<evidence type="ECO:0000256" key="6">
    <source>
        <dbReference type="ARBA" id="ARBA00023239"/>
    </source>
</evidence>
<dbReference type="InterPro" id="IPR001148">
    <property type="entry name" value="CA_dom"/>
</dbReference>
<evidence type="ECO:0000256" key="3">
    <source>
        <dbReference type="ARBA" id="ARBA00012925"/>
    </source>
</evidence>
<evidence type="ECO:0000313" key="10">
    <source>
        <dbReference type="EMBL" id="CAF0892793.1"/>
    </source>
</evidence>
<evidence type="ECO:0000256" key="2">
    <source>
        <dbReference type="ARBA" id="ARBA00010718"/>
    </source>
</evidence>
<gene>
    <name evidence="10" type="ORF">OXX778_LOCUS10997</name>
</gene>
<evidence type="ECO:0000256" key="5">
    <source>
        <dbReference type="ARBA" id="ARBA00022833"/>
    </source>
</evidence>
<evidence type="ECO:0000259" key="9">
    <source>
        <dbReference type="PROSITE" id="PS51144"/>
    </source>
</evidence>
<dbReference type="GO" id="GO:0005886">
    <property type="term" value="C:plasma membrane"/>
    <property type="evidence" value="ECO:0007669"/>
    <property type="project" value="TreeGrafter"/>
</dbReference>
<evidence type="ECO:0000313" key="11">
    <source>
        <dbReference type="Proteomes" id="UP000663879"/>
    </source>
</evidence>
<keyword evidence="11" id="KW-1185">Reference proteome</keyword>
<reference evidence="10" key="1">
    <citation type="submission" date="2021-02" db="EMBL/GenBank/DDBJ databases">
        <authorList>
            <person name="Nowell W R."/>
        </authorList>
    </citation>
    <scope>NUCLEOTIDE SEQUENCE</scope>
    <source>
        <strain evidence="10">Ploen Becks lab</strain>
    </source>
</reference>
<dbReference type="CDD" id="cd00326">
    <property type="entry name" value="alpha_CA"/>
    <property type="match status" value="1"/>
</dbReference>
<dbReference type="EC" id="4.2.1.1" evidence="3 8"/>
<dbReference type="PANTHER" id="PTHR18952:SF265">
    <property type="entry name" value="CARBONIC ANHYDRASE"/>
    <property type="match status" value="1"/>
</dbReference>
<evidence type="ECO:0000256" key="7">
    <source>
        <dbReference type="ARBA" id="ARBA00048348"/>
    </source>
</evidence>
<dbReference type="Proteomes" id="UP000663879">
    <property type="component" value="Unassembled WGS sequence"/>
</dbReference>
<dbReference type="SMART" id="SM01057">
    <property type="entry name" value="Carb_anhydrase"/>
    <property type="match status" value="1"/>
</dbReference>
<comment type="caution">
    <text evidence="10">The sequence shown here is derived from an EMBL/GenBank/DDBJ whole genome shotgun (WGS) entry which is preliminary data.</text>
</comment>